<evidence type="ECO:0000313" key="2">
    <source>
        <dbReference type="Proteomes" id="UP000030653"/>
    </source>
</evidence>
<name>M5GH13_DACPD</name>
<gene>
    <name evidence="1" type="ORF">DACRYDRAFT_103385</name>
</gene>
<proteinExistence type="predicted"/>
<dbReference type="HOGENOM" id="CLU_075600_0_0_1"/>
<dbReference type="GeneID" id="63682809"/>
<dbReference type="Proteomes" id="UP000030653">
    <property type="component" value="Unassembled WGS sequence"/>
</dbReference>
<sequence length="318" mass="35286">MVVLLLNSPQSTLICDLPEKWVQLFDLDQQEELAALSALPKEDEEEDKDEKEFKMMLSGVLMSMVSLASPLVKAEKAKAKAKGTMLAKLVMLHLNNCTNKMLPVTRACRRLMKADSCNAGWMIEEMLAMLLLATTDDAVLESFAAENCCLLCCKHAVLKDGWLHHECNIAEVPDKAVCSACKAAKKPCSAHIATALPPVPAEELFCLETPEPIEETAKKPIKKKKQKPVCTYALAKPKKHEQEDDKDLSGPLAKQSRLLEAEIELLIVPLWMVEHKMLELCKSLQMAQKVVDMVQKVVDTVLGWADQVQTLLGRALAE</sequence>
<dbReference type="RefSeq" id="XP_040633332.1">
    <property type="nucleotide sequence ID" value="XM_040767747.1"/>
</dbReference>
<accession>M5GH13</accession>
<dbReference type="EMBL" id="JH795855">
    <property type="protein sequence ID" value="EJU06438.1"/>
    <property type="molecule type" value="Genomic_DNA"/>
</dbReference>
<keyword evidence="2" id="KW-1185">Reference proteome</keyword>
<evidence type="ECO:0000313" key="1">
    <source>
        <dbReference type="EMBL" id="EJU06438.1"/>
    </source>
</evidence>
<reference evidence="1 2" key="1">
    <citation type="journal article" date="2012" name="Science">
        <title>The Paleozoic origin of enzymatic lignin decomposition reconstructed from 31 fungal genomes.</title>
        <authorList>
            <person name="Floudas D."/>
            <person name="Binder M."/>
            <person name="Riley R."/>
            <person name="Barry K."/>
            <person name="Blanchette R.A."/>
            <person name="Henrissat B."/>
            <person name="Martinez A.T."/>
            <person name="Otillar R."/>
            <person name="Spatafora J.W."/>
            <person name="Yadav J.S."/>
            <person name="Aerts A."/>
            <person name="Benoit I."/>
            <person name="Boyd A."/>
            <person name="Carlson A."/>
            <person name="Copeland A."/>
            <person name="Coutinho P.M."/>
            <person name="de Vries R.P."/>
            <person name="Ferreira P."/>
            <person name="Findley K."/>
            <person name="Foster B."/>
            <person name="Gaskell J."/>
            <person name="Glotzer D."/>
            <person name="Gorecki P."/>
            <person name="Heitman J."/>
            <person name="Hesse C."/>
            <person name="Hori C."/>
            <person name="Igarashi K."/>
            <person name="Jurgens J.A."/>
            <person name="Kallen N."/>
            <person name="Kersten P."/>
            <person name="Kohler A."/>
            <person name="Kuees U."/>
            <person name="Kumar T.K.A."/>
            <person name="Kuo A."/>
            <person name="LaButti K."/>
            <person name="Larrondo L.F."/>
            <person name="Lindquist E."/>
            <person name="Ling A."/>
            <person name="Lombard V."/>
            <person name="Lucas S."/>
            <person name="Lundell T."/>
            <person name="Martin R."/>
            <person name="McLaughlin D.J."/>
            <person name="Morgenstern I."/>
            <person name="Morin E."/>
            <person name="Murat C."/>
            <person name="Nagy L.G."/>
            <person name="Nolan M."/>
            <person name="Ohm R.A."/>
            <person name="Patyshakuliyeva A."/>
            <person name="Rokas A."/>
            <person name="Ruiz-Duenas F.J."/>
            <person name="Sabat G."/>
            <person name="Salamov A."/>
            <person name="Samejima M."/>
            <person name="Schmutz J."/>
            <person name="Slot J.C."/>
            <person name="St John F."/>
            <person name="Stenlid J."/>
            <person name="Sun H."/>
            <person name="Sun S."/>
            <person name="Syed K."/>
            <person name="Tsang A."/>
            <person name="Wiebenga A."/>
            <person name="Young D."/>
            <person name="Pisabarro A."/>
            <person name="Eastwood D.C."/>
            <person name="Martin F."/>
            <person name="Cullen D."/>
            <person name="Grigoriev I.V."/>
            <person name="Hibbett D.S."/>
        </authorList>
    </citation>
    <scope>NUCLEOTIDE SEQUENCE [LARGE SCALE GENOMIC DNA]</scope>
    <source>
        <strain evidence="1 2">DJM-731 SS1</strain>
    </source>
</reference>
<dbReference type="AlphaFoldDB" id="M5GH13"/>
<organism evidence="1 2">
    <name type="scientific">Dacryopinax primogenitus (strain DJM 731)</name>
    <name type="common">Brown rot fungus</name>
    <dbReference type="NCBI Taxonomy" id="1858805"/>
    <lineage>
        <taxon>Eukaryota</taxon>
        <taxon>Fungi</taxon>
        <taxon>Dikarya</taxon>
        <taxon>Basidiomycota</taxon>
        <taxon>Agaricomycotina</taxon>
        <taxon>Dacrymycetes</taxon>
        <taxon>Dacrymycetales</taxon>
        <taxon>Dacrymycetaceae</taxon>
        <taxon>Dacryopinax</taxon>
    </lineage>
</organism>
<protein>
    <submittedName>
        <fullName evidence="1">Uncharacterized protein</fullName>
    </submittedName>
</protein>